<gene>
    <name evidence="1" type="ORF">CSOL1703_00007288</name>
</gene>
<comment type="caution">
    <text evidence="1">The sequence shown here is derived from an EMBL/GenBank/DDBJ whole genome shotgun (WGS) entry which is preliminary data.</text>
</comment>
<evidence type="ECO:0008006" key="3">
    <source>
        <dbReference type="Google" id="ProtNLM"/>
    </source>
</evidence>
<name>A0A9N9ZL63_9HYPO</name>
<reference evidence="2" key="1">
    <citation type="submission" date="2019-06" db="EMBL/GenBank/DDBJ databases">
        <authorList>
            <person name="Broberg M."/>
        </authorList>
    </citation>
    <scope>NUCLEOTIDE SEQUENCE [LARGE SCALE GENOMIC DNA]</scope>
</reference>
<reference evidence="1 2" key="2">
    <citation type="submission" date="2021-10" db="EMBL/GenBank/DDBJ databases">
        <authorList>
            <person name="Piombo E."/>
        </authorList>
    </citation>
    <scope>NUCLEOTIDE SEQUENCE [LARGE SCALE GENOMIC DNA]</scope>
</reference>
<organism evidence="1 2">
    <name type="scientific">Clonostachys solani</name>
    <dbReference type="NCBI Taxonomy" id="160281"/>
    <lineage>
        <taxon>Eukaryota</taxon>
        <taxon>Fungi</taxon>
        <taxon>Dikarya</taxon>
        <taxon>Ascomycota</taxon>
        <taxon>Pezizomycotina</taxon>
        <taxon>Sordariomycetes</taxon>
        <taxon>Hypocreomycetidae</taxon>
        <taxon>Hypocreales</taxon>
        <taxon>Bionectriaceae</taxon>
        <taxon>Clonostachys</taxon>
    </lineage>
</organism>
<proteinExistence type="predicted"/>
<dbReference type="OrthoDB" id="3521097at2759"/>
<dbReference type="Proteomes" id="UP000775872">
    <property type="component" value="Unassembled WGS sequence"/>
</dbReference>
<dbReference type="EMBL" id="CABFOC020000074">
    <property type="protein sequence ID" value="CAH0057507.1"/>
    <property type="molecule type" value="Genomic_DNA"/>
</dbReference>
<evidence type="ECO:0000313" key="2">
    <source>
        <dbReference type="Proteomes" id="UP000775872"/>
    </source>
</evidence>
<dbReference type="PANTHER" id="PTHR38166">
    <property type="entry name" value="C2H2-TYPE DOMAIN-CONTAINING PROTEIN-RELATED"/>
    <property type="match status" value="1"/>
</dbReference>
<protein>
    <recommendedName>
        <fullName evidence="3">C2H2-type domain-containing protein</fullName>
    </recommendedName>
</protein>
<keyword evidence="2" id="KW-1185">Reference proteome</keyword>
<dbReference type="AlphaFoldDB" id="A0A9N9ZL63"/>
<accession>A0A9N9ZL63</accession>
<evidence type="ECO:0000313" key="1">
    <source>
        <dbReference type="EMBL" id="CAH0057507.1"/>
    </source>
</evidence>
<dbReference type="PANTHER" id="PTHR38166:SF1">
    <property type="entry name" value="C2H2-TYPE DOMAIN-CONTAINING PROTEIN"/>
    <property type="match status" value="1"/>
</dbReference>
<sequence length="318" mass="35779">MAGTFACPFYRKDPFQHMDCVKYTLTRLSDVKQHLQRRHLDHLIIRCPACNEAFNSFAERDKHVNSSTSCPNSPSLEFTQFGLEQSPHFKLKTRSPRGAAPSEMYFDLWDTLFGKETRPLSPYLGPVFLETIAALRGLWETEKSSIVPNIISEQPLLLVVEEQSLSTTLMNTFDLLQTRFEDCVRDRCASTTAQILTPTGLLNKPKASLDFGEPSLERFDCYVDPNLGLGIEPFSNQLSNPEYPMSLVPQVHYQDPAAAANNRADHVLKASTSSENDAMIQDKDHQASEEASIGTFLDDLGSPFHFDYSNLSNFDCPQ</sequence>